<proteinExistence type="predicted"/>
<dbReference type="Proteomes" id="UP000176236">
    <property type="component" value="Chromosome"/>
</dbReference>
<evidence type="ECO:0000256" key="1">
    <source>
        <dbReference type="SAM" id="Phobius"/>
    </source>
</evidence>
<reference evidence="2 3" key="1">
    <citation type="journal article" date="2016" name="Appl. Microbiol. Biotechnol.">
        <title>Adhesion of the genome-sequenced Lactococcus lactis subsp. cremoris IBB477 strain is mediated by specific molecular determinants.</title>
        <authorList>
            <person name="Radziwill-Bienkowska J.M."/>
            <person name="Le D.T."/>
            <person name="Szczesny P."/>
            <person name="Duviau M.P."/>
            <person name="Aleksandrzak-Piekarczyk T."/>
            <person name="Loubiere P."/>
            <person name="Mercier-Bonin M."/>
            <person name="Bardowski J.K."/>
            <person name="Kowalczyk M."/>
        </authorList>
    </citation>
    <scope>NUCLEOTIDE SEQUENCE [LARGE SCALE GENOMIC DNA]</scope>
    <source>
        <strain evidence="2 3">IBB477</strain>
    </source>
</reference>
<protein>
    <submittedName>
        <fullName evidence="2">Uncharacterized protein</fullName>
    </submittedName>
</protein>
<feature type="transmembrane region" description="Helical" evidence="1">
    <location>
        <begin position="53"/>
        <end position="76"/>
    </location>
</feature>
<keyword evidence="1" id="KW-0472">Membrane</keyword>
<keyword evidence="1" id="KW-1133">Transmembrane helix</keyword>
<evidence type="ECO:0000313" key="3">
    <source>
        <dbReference type="Proteomes" id="UP000176236"/>
    </source>
</evidence>
<dbReference type="AlphaFoldDB" id="A0A1E7G2E5"/>
<keyword evidence="1" id="KW-0812">Transmembrane</keyword>
<evidence type="ECO:0000313" key="2">
    <source>
        <dbReference type="EMBL" id="OEU39123.1"/>
    </source>
</evidence>
<feature type="transmembrane region" description="Helical" evidence="1">
    <location>
        <begin position="110"/>
        <end position="132"/>
    </location>
</feature>
<comment type="caution">
    <text evidence="2">The sequence shown here is derived from an EMBL/GenBank/DDBJ whole genome shotgun (WGS) entry which is preliminary data.</text>
</comment>
<feature type="transmembrane region" description="Helical" evidence="1">
    <location>
        <begin position="20"/>
        <end position="46"/>
    </location>
</feature>
<organism evidence="2 3">
    <name type="scientific">Lactococcus cremoris subsp. cremoris IBB477</name>
    <dbReference type="NCBI Taxonomy" id="1449093"/>
    <lineage>
        <taxon>Bacteria</taxon>
        <taxon>Bacillati</taxon>
        <taxon>Bacillota</taxon>
        <taxon>Bacilli</taxon>
        <taxon>Lactobacillales</taxon>
        <taxon>Streptococcaceae</taxon>
        <taxon>Lactococcus</taxon>
        <taxon>Lactococcus cremoris subsp. cremoris</taxon>
    </lineage>
</organism>
<name>A0A1E7G2E5_LACLC</name>
<sequence>MPIILWYMKEVVSMKKVKNIFSKLSLIILIPYSFILLICAIAMSLITKLIPMLFMFLPVSALTIWIYGEVVALITAHKFIKWSYFTPNEYPQPIPHLFNSGMTWEAFGNWYLLPLAIIVILEFVSIYAQLIGEDIKKVLGNKEDTK</sequence>
<dbReference type="EMBL" id="JMMZ01000029">
    <property type="protein sequence ID" value="OEU39123.1"/>
    <property type="molecule type" value="Genomic_DNA"/>
</dbReference>
<accession>A0A1E7G2E5</accession>
<gene>
    <name evidence="2" type="ORF">AJ89_10385</name>
</gene>